<accession>A0A6J6GDD0</accession>
<proteinExistence type="predicted"/>
<name>A0A6J6GDD0_9ZZZZ</name>
<gene>
    <name evidence="1" type="ORF">UFOPK1788_00883</name>
</gene>
<sequence length="206" mass="23109">MGECFDGGECLVRVVGENGVRLDFLRRLSSELLLGANEFGDEHLRRFETLRDDVFVGLDSASLDEVPRPFGRLSFNHHDGDIFRAVLVLDDATGDDEVKHGLGNLRNGRERDPVAIDENHANTGDRARERETRNLSRCAGGVDCECVIELTRCNRENGDDDLDLVAKTVDERRTQRAVDQTTHENRFGRRATFATEERTGDFSGCI</sequence>
<dbReference type="AlphaFoldDB" id="A0A6J6GDD0"/>
<reference evidence="1" key="1">
    <citation type="submission" date="2020-05" db="EMBL/GenBank/DDBJ databases">
        <authorList>
            <person name="Chiriac C."/>
            <person name="Salcher M."/>
            <person name="Ghai R."/>
            <person name="Kavagutti S V."/>
        </authorList>
    </citation>
    <scope>NUCLEOTIDE SEQUENCE</scope>
</reference>
<organism evidence="1">
    <name type="scientific">freshwater metagenome</name>
    <dbReference type="NCBI Taxonomy" id="449393"/>
    <lineage>
        <taxon>unclassified sequences</taxon>
        <taxon>metagenomes</taxon>
        <taxon>ecological metagenomes</taxon>
    </lineage>
</organism>
<dbReference type="EMBL" id="CAEZUE010000120">
    <property type="protein sequence ID" value="CAB4597573.1"/>
    <property type="molecule type" value="Genomic_DNA"/>
</dbReference>
<protein>
    <submittedName>
        <fullName evidence="1">Unannotated protein</fullName>
    </submittedName>
</protein>
<evidence type="ECO:0000313" key="1">
    <source>
        <dbReference type="EMBL" id="CAB4597573.1"/>
    </source>
</evidence>